<accession>Q2SNW9</accession>
<dbReference type="STRING" id="349521.HCH_00758"/>
<dbReference type="SUPFAM" id="SSF53474">
    <property type="entry name" value="alpha/beta-Hydrolases"/>
    <property type="match status" value="1"/>
</dbReference>
<dbReference type="PRINTS" id="PR00111">
    <property type="entry name" value="ABHYDROLASE"/>
</dbReference>
<dbReference type="ESTHER" id="hahch-q2snw9">
    <property type="family name" value="UCP037442"/>
</dbReference>
<dbReference type="PIRSF" id="PIRSF037442">
    <property type="entry name" value="UCP037442_abhydr"/>
    <property type="match status" value="1"/>
</dbReference>
<dbReference type="InterPro" id="IPR029058">
    <property type="entry name" value="AB_hydrolase_fold"/>
</dbReference>
<dbReference type="InterPro" id="IPR000073">
    <property type="entry name" value="AB_hydrolase_1"/>
</dbReference>
<dbReference type="OrthoDB" id="9785076at2"/>
<name>Q2SNW9_HAHCH</name>
<dbReference type="Gene3D" id="3.40.50.1820">
    <property type="entry name" value="alpha/beta hydrolase"/>
    <property type="match status" value="1"/>
</dbReference>
<dbReference type="eggNOG" id="COG4757">
    <property type="taxonomic scope" value="Bacteria"/>
</dbReference>
<evidence type="ECO:0000313" key="2">
    <source>
        <dbReference type="EMBL" id="ABC27655.1"/>
    </source>
</evidence>
<dbReference type="GO" id="GO:0016020">
    <property type="term" value="C:membrane"/>
    <property type="evidence" value="ECO:0007669"/>
    <property type="project" value="TreeGrafter"/>
</dbReference>
<feature type="domain" description="Serine aminopeptidase S33" evidence="1">
    <location>
        <begin position="32"/>
        <end position="151"/>
    </location>
</feature>
<reference evidence="2 3" key="1">
    <citation type="journal article" date="2005" name="Nucleic Acids Res.">
        <title>Genomic blueprint of Hahella chejuensis, a marine microbe producing an algicidal agent.</title>
        <authorList>
            <person name="Jeong H."/>
            <person name="Yim J.H."/>
            <person name="Lee C."/>
            <person name="Choi S.-H."/>
            <person name="Park Y.K."/>
            <person name="Yoon S.H."/>
            <person name="Hur C.-G."/>
            <person name="Kang H.-Y."/>
            <person name="Kim D."/>
            <person name="Lee H.H."/>
            <person name="Park K.H."/>
            <person name="Park S.-H."/>
            <person name="Park H.-S."/>
            <person name="Lee H.K."/>
            <person name="Oh T.K."/>
            <person name="Kim J.F."/>
        </authorList>
    </citation>
    <scope>NUCLEOTIDE SEQUENCE [LARGE SCALE GENOMIC DNA]</scope>
    <source>
        <strain evidence="2 3">KCTC 2396</strain>
    </source>
</reference>
<evidence type="ECO:0000259" key="1">
    <source>
        <dbReference type="Pfam" id="PF12146"/>
    </source>
</evidence>
<dbReference type="InterPro" id="IPR017208">
    <property type="entry name" value="UCP037442_abhydr"/>
</dbReference>
<dbReference type="PANTHER" id="PTHR43798:SF33">
    <property type="entry name" value="HYDROLASE, PUTATIVE (AFU_ORTHOLOGUE AFUA_2G14860)-RELATED"/>
    <property type="match status" value="1"/>
</dbReference>
<dbReference type="KEGG" id="hch:HCH_00758"/>
<organism evidence="2 3">
    <name type="scientific">Hahella chejuensis (strain KCTC 2396)</name>
    <dbReference type="NCBI Taxonomy" id="349521"/>
    <lineage>
        <taxon>Bacteria</taxon>
        <taxon>Pseudomonadati</taxon>
        <taxon>Pseudomonadota</taxon>
        <taxon>Gammaproteobacteria</taxon>
        <taxon>Oceanospirillales</taxon>
        <taxon>Hahellaceae</taxon>
        <taxon>Hahella</taxon>
    </lineage>
</organism>
<dbReference type="HOGENOM" id="CLU_058232_1_0_6"/>
<dbReference type="InterPro" id="IPR050266">
    <property type="entry name" value="AB_hydrolase_sf"/>
</dbReference>
<dbReference type="PANTHER" id="PTHR43798">
    <property type="entry name" value="MONOACYLGLYCEROL LIPASE"/>
    <property type="match status" value="1"/>
</dbReference>
<dbReference type="AlphaFoldDB" id="Q2SNW9"/>
<dbReference type="Proteomes" id="UP000000238">
    <property type="component" value="Chromosome"/>
</dbReference>
<gene>
    <name evidence="2" type="ordered locus">HCH_00758</name>
</gene>
<proteinExistence type="predicted"/>
<keyword evidence="2" id="KW-0378">Hydrolase</keyword>
<dbReference type="RefSeq" id="WP_011394732.1">
    <property type="nucleotide sequence ID" value="NC_007645.1"/>
</dbReference>
<dbReference type="EMBL" id="CP000155">
    <property type="protein sequence ID" value="ABC27655.1"/>
    <property type="molecule type" value="Genomic_DNA"/>
</dbReference>
<dbReference type="GO" id="GO:0016787">
    <property type="term" value="F:hydrolase activity"/>
    <property type="evidence" value="ECO:0007669"/>
    <property type="project" value="UniProtKB-KW"/>
</dbReference>
<protein>
    <submittedName>
        <fullName evidence="2">Predicted alpha/beta hydrolase</fullName>
    </submittedName>
</protein>
<evidence type="ECO:0000313" key="3">
    <source>
        <dbReference type="Proteomes" id="UP000000238"/>
    </source>
</evidence>
<keyword evidence="3" id="KW-1185">Reference proteome</keyword>
<dbReference type="InterPro" id="IPR022742">
    <property type="entry name" value="Hydrolase_4"/>
</dbReference>
<dbReference type="Pfam" id="PF12146">
    <property type="entry name" value="Hydrolase_4"/>
    <property type="match status" value="1"/>
</dbReference>
<sequence>MSPSPEILSVSSQDQVHSTLSLYRTEDALAPVVVCMPAMGVRASFYAPLAEALSARGLHCATADLRGHGGSSVRASRRTNFGYYEMIQYDWPAVLDCVRLHLPDSPIWLLGHSLGGQLSALYMAEQPGSVAGLILLASCNVYYKGYAKPLRTLVSTQFLRGVSEVLGYLPGDRIGFAGREARRLIRDWARNARTGDYYPERSPINYERLLEAVTKPVLAISFESDELAPAEAVANLYCKMPSAEVTHWRLTNADFGGACVGHFNWIKHSENLAQRLGGWLNERNALHPESTLTAPQES</sequence>